<evidence type="ECO:0000256" key="1">
    <source>
        <dbReference type="SAM" id="MobiDB-lite"/>
    </source>
</evidence>
<protein>
    <submittedName>
        <fullName evidence="2">Uncharacterized protein</fullName>
    </submittedName>
</protein>
<dbReference type="AlphaFoldDB" id="A0AAQ3WIE7"/>
<feature type="compositionally biased region" description="Low complexity" evidence="1">
    <location>
        <begin position="67"/>
        <end position="101"/>
    </location>
</feature>
<feature type="region of interest" description="Disordered" evidence="1">
    <location>
        <begin position="1"/>
        <end position="193"/>
    </location>
</feature>
<evidence type="ECO:0000313" key="2">
    <source>
        <dbReference type="EMBL" id="WVZ62742.1"/>
    </source>
</evidence>
<feature type="compositionally biased region" description="Pro residues" evidence="1">
    <location>
        <begin position="181"/>
        <end position="191"/>
    </location>
</feature>
<feature type="compositionally biased region" description="Basic residues" evidence="1">
    <location>
        <begin position="102"/>
        <end position="114"/>
    </location>
</feature>
<feature type="compositionally biased region" description="Low complexity" evidence="1">
    <location>
        <begin position="116"/>
        <end position="133"/>
    </location>
</feature>
<feature type="compositionally biased region" description="Low complexity" evidence="1">
    <location>
        <begin position="145"/>
        <end position="158"/>
    </location>
</feature>
<sequence>MASRPCGLTPPRPRQSPPLDCRAAARSRRPGLRATAPPNHPIRSTPAALAPDPRRPGASPLPRSTSPGRPTDAAPGTPTAASAPATRLPQPRATRAGAPRPLCRRRARPAHRVLRAADAPATAASPARRSPADSAPPPRPPQPRRVPAAYTPAAATTVSHARHRHDRRGPSTRLRGDNSVVPPPRRGPPPKLQHKLQKCAREKITADSYWTIQGHCKDNAGFSVKSHQHIDCQLFKPP</sequence>
<dbReference type="EMBL" id="CP144747">
    <property type="protein sequence ID" value="WVZ62742.1"/>
    <property type="molecule type" value="Genomic_DNA"/>
</dbReference>
<dbReference type="Proteomes" id="UP001341281">
    <property type="component" value="Chromosome 03"/>
</dbReference>
<name>A0AAQ3WIE7_PASNO</name>
<keyword evidence="3" id="KW-1185">Reference proteome</keyword>
<evidence type="ECO:0000313" key="3">
    <source>
        <dbReference type="Proteomes" id="UP001341281"/>
    </source>
</evidence>
<reference evidence="2 3" key="1">
    <citation type="submission" date="2024-02" db="EMBL/GenBank/DDBJ databases">
        <title>High-quality chromosome-scale genome assembly of Pensacola bahiagrass (Paspalum notatum Flugge var. saurae).</title>
        <authorList>
            <person name="Vega J.M."/>
            <person name="Podio M."/>
            <person name="Orjuela J."/>
            <person name="Siena L.A."/>
            <person name="Pessino S.C."/>
            <person name="Combes M.C."/>
            <person name="Mariac C."/>
            <person name="Albertini E."/>
            <person name="Pupilli F."/>
            <person name="Ortiz J.P.A."/>
            <person name="Leblanc O."/>
        </authorList>
    </citation>
    <scope>NUCLEOTIDE SEQUENCE [LARGE SCALE GENOMIC DNA]</scope>
    <source>
        <strain evidence="2">R1</strain>
        <tissue evidence="2">Leaf</tissue>
    </source>
</reference>
<accession>A0AAQ3WIE7</accession>
<gene>
    <name evidence="2" type="ORF">U9M48_012452</name>
</gene>
<feature type="compositionally biased region" description="Pro residues" evidence="1">
    <location>
        <begin position="134"/>
        <end position="144"/>
    </location>
</feature>
<proteinExistence type="predicted"/>
<organism evidence="2 3">
    <name type="scientific">Paspalum notatum var. saurae</name>
    <dbReference type="NCBI Taxonomy" id="547442"/>
    <lineage>
        <taxon>Eukaryota</taxon>
        <taxon>Viridiplantae</taxon>
        <taxon>Streptophyta</taxon>
        <taxon>Embryophyta</taxon>
        <taxon>Tracheophyta</taxon>
        <taxon>Spermatophyta</taxon>
        <taxon>Magnoliopsida</taxon>
        <taxon>Liliopsida</taxon>
        <taxon>Poales</taxon>
        <taxon>Poaceae</taxon>
        <taxon>PACMAD clade</taxon>
        <taxon>Panicoideae</taxon>
        <taxon>Andropogonodae</taxon>
        <taxon>Paspaleae</taxon>
        <taxon>Paspalinae</taxon>
        <taxon>Paspalum</taxon>
    </lineage>
</organism>